<dbReference type="PRINTS" id="PR01754">
    <property type="entry name" value="SACTRNSFRASE"/>
</dbReference>
<reference evidence="2 3" key="1">
    <citation type="submission" date="2019-04" db="EMBL/GenBank/DDBJ databases">
        <title>Whole genome sequencing of Brevibacillus sp. TGS2-1.</title>
        <authorList>
            <person name="Choi A."/>
        </authorList>
    </citation>
    <scope>NUCLEOTIDE SEQUENCE [LARGE SCALE GENOMIC DNA]</scope>
    <source>
        <strain evidence="2 3">TGS2-1</strain>
    </source>
</reference>
<dbReference type="Pfam" id="PF00583">
    <property type="entry name" value="Acetyltransf_1"/>
    <property type="match status" value="1"/>
</dbReference>
<dbReference type="SUPFAM" id="SSF55729">
    <property type="entry name" value="Acyl-CoA N-acyltransferases (Nat)"/>
    <property type="match status" value="1"/>
</dbReference>
<dbReference type="Proteomes" id="UP000307841">
    <property type="component" value="Unassembled WGS sequence"/>
</dbReference>
<comment type="caution">
    <text evidence="2">The sequence shown here is derived from an EMBL/GenBank/DDBJ whole genome shotgun (WGS) entry which is preliminary data.</text>
</comment>
<dbReference type="EMBL" id="SZNK01000001">
    <property type="protein sequence ID" value="TKI56344.1"/>
    <property type="molecule type" value="Genomic_DNA"/>
</dbReference>
<feature type="domain" description="N-acetyltransferase" evidence="1">
    <location>
        <begin position="36"/>
        <end position="184"/>
    </location>
</feature>
<dbReference type="Gene3D" id="3.40.630.30">
    <property type="match status" value="1"/>
</dbReference>
<proteinExistence type="predicted"/>
<accession>A0A4U2Y7Y4</accession>
<dbReference type="PANTHER" id="PTHR43617:SF38">
    <property type="entry name" value="N-ACETYLTRANSFERASE DOMAIN-CONTAINING PROTEIN"/>
    <property type="match status" value="1"/>
</dbReference>
<dbReference type="OrthoDB" id="9800193at2"/>
<dbReference type="InterPro" id="IPR050276">
    <property type="entry name" value="MshD_Acetyltransferase"/>
</dbReference>
<dbReference type="RefSeq" id="WP_137029799.1">
    <property type="nucleotide sequence ID" value="NZ_SZNK01000001.1"/>
</dbReference>
<sequence length="185" mass="21356">MDILIRELRAGDDDCGTNIDGSFIVDSTLVLYLMGQRIGYTVKERPLRNKSYDDEQLEEDTVEDYSNYIGNPHQIIYVALVNNQVVGQIVLKRNWNKYAYVEDIKVDKKYRGYGVGKKLIEQAKRWTKNGGMPGIMLETQSNNVRACKFYESCGFVIGGFDSYVYRGLDKDSDEIAIYWYLILEK</sequence>
<name>A0A4U2Y7Y4_9BACL</name>
<dbReference type="InterPro" id="IPR016181">
    <property type="entry name" value="Acyl_CoA_acyltransferase"/>
</dbReference>
<dbReference type="PROSITE" id="PS51186">
    <property type="entry name" value="GNAT"/>
    <property type="match status" value="1"/>
</dbReference>
<keyword evidence="3" id="KW-1185">Reference proteome</keyword>
<organism evidence="2 3">
    <name type="scientific">Brevibacillus antibioticus</name>
    <dbReference type="NCBI Taxonomy" id="2570228"/>
    <lineage>
        <taxon>Bacteria</taxon>
        <taxon>Bacillati</taxon>
        <taxon>Bacillota</taxon>
        <taxon>Bacilli</taxon>
        <taxon>Bacillales</taxon>
        <taxon>Paenibacillaceae</taxon>
        <taxon>Brevibacillus</taxon>
    </lineage>
</organism>
<dbReference type="GO" id="GO:0016747">
    <property type="term" value="F:acyltransferase activity, transferring groups other than amino-acyl groups"/>
    <property type="evidence" value="ECO:0007669"/>
    <property type="project" value="InterPro"/>
</dbReference>
<protein>
    <submittedName>
        <fullName evidence="2">GNAT family N-acetyltransferase</fullName>
    </submittedName>
</protein>
<keyword evidence="2" id="KW-0808">Transferase</keyword>
<evidence type="ECO:0000313" key="2">
    <source>
        <dbReference type="EMBL" id="TKI56344.1"/>
    </source>
</evidence>
<dbReference type="AlphaFoldDB" id="A0A4U2Y7Y4"/>
<dbReference type="CDD" id="cd04301">
    <property type="entry name" value="NAT_SF"/>
    <property type="match status" value="1"/>
</dbReference>
<evidence type="ECO:0000259" key="1">
    <source>
        <dbReference type="PROSITE" id="PS51186"/>
    </source>
</evidence>
<dbReference type="InterPro" id="IPR000182">
    <property type="entry name" value="GNAT_dom"/>
</dbReference>
<dbReference type="InterPro" id="IPR008125">
    <property type="entry name" value="Streptothricin_AcTrfase"/>
</dbReference>
<dbReference type="PANTHER" id="PTHR43617">
    <property type="entry name" value="L-AMINO ACID N-ACETYLTRANSFERASE"/>
    <property type="match status" value="1"/>
</dbReference>
<gene>
    <name evidence="2" type="ORF">E8L90_13200</name>
</gene>
<evidence type="ECO:0000313" key="3">
    <source>
        <dbReference type="Proteomes" id="UP000307841"/>
    </source>
</evidence>